<feature type="transmembrane region" description="Helical" evidence="7">
    <location>
        <begin position="41"/>
        <end position="63"/>
    </location>
</feature>
<evidence type="ECO:0000256" key="1">
    <source>
        <dbReference type="ARBA" id="ARBA00004651"/>
    </source>
</evidence>
<accession>A0A916R9B8</accession>
<name>A0A916R9B8_9HYPH</name>
<feature type="transmembrane region" description="Helical" evidence="7">
    <location>
        <begin position="102"/>
        <end position="122"/>
    </location>
</feature>
<dbReference type="Pfam" id="PF07681">
    <property type="entry name" value="DoxX"/>
    <property type="match status" value="1"/>
</dbReference>
<keyword evidence="3" id="KW-1003">Cell membrane</keyword>
<evidence type="ECO:0000313" key="8">
    <source>
        <dbReference type="EMBL" id="GGA39310.1"/>
    </source>
</evidence>
<dbReference type="GO" id="GO:0005886">
    <property type="term" value="C:plasma membrane"/>
    <property type="evidence" value="ECO:0007669"/>
    <property type="project" value="UniProtKB-SubCell"/>
</dbReference>
<feature type="transmembrane region" description="Helical" evidence="7">
    <location>
        <begin position="12"/>
        <end position="35"/>
    </location>
</feature>
<organism evidence="8 9">
    <name type="scientific">Pelagibacterium lentulum</name>
    <dbReference type="NCBI Taxonomy" id="2029865"/>
    <lineage>
        <taxon>Bacteria</taxon>
        <taxon>Pseudomonadati</taxon>
        <taxon>Pseudomonadota</taxon>
        <taxon>Alphaproteobacteria</taxon>
        <taxon>Hyphomicrobiales</taxon>
        <taxon>Devosiaceae</taxon>
        <taxon>Pelagibacterium</taxon>
    </lineage>
</organism>
<protein>
    <submittedName>
        <fullName evidence="8">Membrane protein</fullName>
    </submittedName>
</protein>
<dbReference type="AlphaFoldDB" id="A0A916R9B8"/>
<comment type="subcellular location">
    <subcellularLocation>
        <location evidence="1">Cell membrane</location>
        <topology evidence="1">Multi-pass membrane protein</topology>
    </subcellularLocation>
</comment>
<evidence type="ECO:0000313" key="9">
    <source>
        <dbReference type="Proteomes" id="UP000596977"/>
    </source>
</evidence>
<evidence type="ECO:0000256" key="6">
    <source>
        <dbReference type="ARBA" id="ARBA00023136"/>
    </source>
</evidence>
<comment type="similarity">
    <text evidence="2">Belongs to the DoxX family.</text>
</comment>
<keyword evidence="9" id="KW-1185">Reference proteome</keyword>
<dbReference type="InterPro" id="IPR051907">
    <property type="entry name" value="DoxX-like_oxidoreductase"/>
</dbReference>
<feature type="transmembrane region" description="Helical" evidence="7">
    <location>
        <begin position="70"/>
        <end position="90"/>
    </location>
</feature>
<proteinExistence type="inferred from homology"/>
<evidence type="ECO:0000256" key="2">
    <source>
        <dbReference type="ARBA" id="ARBA00006679"/>
    </source>
</evidence>
<dbReference type="Proteomes" id="UP000596977">
    <property type="component" value="Unassembled WGS sequence"/>
</dbReference>
<keyword evidence="6 7" id="KW-0472">Membrane</keyword>
<dbReference type="EMBL" id="BMKB01000001">
    <property type="protein sequence ID" value="GGA39310.1"/>
    <property type="molecule type" value="Genomic_DNA"/>
</dbReference>
<reference evidence="8 9" key="1">
    <citation type="journal article" date="2014" name="Int. J. Syst. Evol. Microbiol.">
        <title>Complete genome sequence of Corynebacterium casei LMG S-19264T (=DSM 44701T), isolated from a smear-ripened cheese.</title>
        <authorList>
            <consortium name="US DOE Joint Genome Institute (JGI-PGF)"/>
            <person name="Walter F."/>
            <person name="Albersmeier A."/>
            <person name="Kalinowski J."/>
            <person name="Ruckert C."/>
        </authorList>
    </citation>
    <scope>NUCLEOTIDE SEQUENCE [LARGE SCALE GENOMIC DNA]</scope>
    <source>
        <strain evidence="8 9">CGMCC 1.15896</strain>
    </source>
</reference>
<dbReference type="PANTHER" id="PTHR33452:SF1">
    <property type="entry name" value="INNER MEMBRANE PROTEIN YPHA-RELATED"/>
    <property type="match status" value="1"/>
</dbReference>
<gene>
    <name evidence="8" type="ORF">GCM10011499_05930</name>
</gene>
<keyword evidence="4 7" id="KW-0812">Transmembrane</keyword>
<dbReference type="OrthoDB" id="9810206at2"/>
<evidence type="ECO:0000256" key="5">
    <source>
        <dbReference type="ARBA" id="ARBA00022989"/>
    </source>
</evidence>
<dbReference type="RefSeq" id="WP_127073378.1">
    <property type="nucleotide sequence ID" value="NZ_BMKB01000001.1"/>
</dbReference>
<evidence type="ECO:0000256" key="7">
    <source>
        <dbReference type="SAM" id="Phobius"/>
    </source>
</evidence>
<comment type="caution">
    <text evidence="8">The sequence shown here is derived from an EMBL/GenBank/DDBJ whole genome shotgun (WGS) entry which is preliminary data.</text>
</comment>
<dbReference type="PANTHER" id="PTHR33452">
    <property type="entry name" value="OXIDOREDUCTASE CATD-RELATED"/>
    <property type="match status" value="1"/>
</dbReference>
<sequence length="130" mass="13902">MTYDLTLLLSRILLALMFIIDGFVTLGNPAGFAGFLGSIGIPLPLVATWIIIGLKLVGGAAIILGYQTRWLAYAFAGFCVATAFLGHFYPDDIAQMRIFWKNFAVAGGFMLLSAIGAGGLSLDARRRVLA</sequence>
<dbReference type="InterPro" id="IPR032808">
    <property type="entry name" value="DoxX"/>
</dbReference>
<evidence type="ECO:0000256" key="3">
    <source>
        <dbReference type="ARBA" id="ARBA00022475"/>
    </source>
</evidence>
<evidence type="ECO:0000256" key="4">
    <source>
        <dbReference type="ARBA" id="ARBA00022692"/>
    </source>
</evidence>
<keyword evidence="5 7" id="KW-1133">Transmembrane helix</keyword>